<dbReference type="Gene3D" id="3.40.30.10">
    <property type="entry name" value="Glutaredoxin"/>
    <property type="match status" value="1"/>
</dbReference>
<dbReference type="EMBL" id="PRLG01000029">
    <property type="protein sequence ID" value="PYY26369.1"/>
    <property type="molecule type" value="Genomic_DNA"/>
</dbReference>
<dbReference type="OrthoDB" id="411356at2"/>
<evidence type="ECO:0000313" key="3">
    <source>
        <dbReference type="Proteomes" id="UP000247459"/>
    </source>
</evidence>
<dbReference type="SUPFAM" id="SSF52833">
    <property type="entry name" value="Thioredoxin-like"/>
    <property type="match status" value="1"/>
</dbReference>
<comment type="caution">
    <text evidence="2">The sequence shown here is derived from an EMBL/GenBank/DDBJ whole genome shotgun (WGS) entry which is preliminary data.</text>
</comment>
<name>A0A2W0C7J7_9BACL</name>
<organism evidence="2 3">
    <name type="scientific">Paenibacillus illinoisensis</name>
    <dbReference type="NCBI Taxonomy" id="59845"/>
    <lineage>
        <taxon>Bacteria</taxon>
        <taxon>Bacillati</taxon>
        <taxon>Bacillota</taxon>
        <taxon>Bacilli</taxon>
        <taxon>Bacillales</taxon>
        <taxon>Paenibacillaceae</taxon>
        <taxon>Paenibacillus</taxon>
    </lineage>
</organism>
<protein>
    <recommendedName>
        <fullName evidence="1">Thioredoxin domain-containing protein</fullName>
    </recommendedName>
</protein>
<dbReference type="RefSeq" id="WP_095358304.1">
    <property type="nucleotide sequence ID" value="NZ_PRLG01000029.1"/>
</dbReference>
<dbReference type="InterPro" id="IPR036249">
    <property type="entry name" value="Thioredoxin-like_sf"/>
</dbReference>
<reference evidence="2 3" key="1">
    <citation type="submission" date="2018-01" db="EMBL/GenBank/DDBJ databases">
        <title>Genome sequence of the PGP bacterium Paenibacillus illinoisensis E3.</title>
        <authorList>
            <person name="Rolli E."/>
            <person name="Marasco R."/>
            <person name="Bessem C."/>
            <person name="Michoud G."/>
            <person name="Gaiarsa S."/>
            <person name="Borin S."/>
            <person name="Daffonchio D."/>
        </authorList>
    </citation>
    <scope>NUCLEOTIDE SEQUENCE [LARGE SCALE GENOMIC DNA]</scope>
    <source>
        <strain evidence="2 3">E3</strain>
    </source>
</reference>
<evidence type="ECO:0000259" key="1">
    <source>
        <dbReference type="Pfam" id="PF00085"/>
    </source>
</evidence>
<sequence length="110" mass="12779">MKEIHELTSMDMVDSFIQQHNLTFLYVSRQECSVCHALLPKIRELLQPYPSIALGHIDANQVEEVASKFLIFTVPIMLVLVEQKEVVRADRFVRLDRLAEQLEQIYSSYA</sequence>
<dbReference type="Pfam" id="PF00085">
    <property type="entry name" value="Thioredoxin"/>
    <property type="match status" value="1"/>
</dbReference>
<gene>
    <name evidence="2" type="ORF">PIL02S_05764</name>
</gene>
<evidence type="ECO:0000313" key="2">
    <source>
        <dbReference type="EMBL" id="PYY26369.1"/>
    </source>
</evidence>
<dbReference type="InterPro" id="IPR013766">
    <property type="entry name" value="Thioredoxin_domain"/>
</dbReference>
<dbReference type="CDD" id="cd02947">
    <property type="entry name" value="TRX_family"/>
    <property type="match status" value="1"/>
</dbReference>
<feature type="domain" description="Thioredoxin" evidence="1">
    <location>
        <begin position="14"/>
        <end position="102"/>
    </location>
</feature>
<dbReference type="Proteomes" id="UP000247459">
    <property type="component" value="Unassembled WGS sequence"/>
</dbReference>
<proteinExistence type="predicted"/>
<accession>A0A2W0C7J7</accession>
<dbReference type="AlphaFoldDB" id="A0A2W0C7J7"/>